<dbReference type="Proteomes" id="UP000814033">
    <property type="component" value="Unassembled WGS sequence"/>
</dbReference>
<accession>A0ACB8RXV3</accession>
<comment type="caution">
    <text evidence="1">The sequence shown here is derived from an EMBL/GenBank/DDBJ whole genome shotgun (WGS) entry which is preliminary data.</text>
</comment>
<gene>
    <name evidence="1" type="ORF">FA95DRAFT_986633</name>
</gene>
<reference evidence="1" key="1">
    <citation type="submission" date="2021-02" db="EMBL/GenBank/DDBJ databases">
        <authorList>
            <consortium name="DOE Joint Genome Institute"/>
            <person name="Ahrendt S."/>
            <person name="Looney B.P."/>
            <person name="Miyauchi S."/>
            <person name="Morin E."/>
            <person name="Drula E."/>
            <person name="Courty P.E."/>
            <person name="Chicoki N."/>
            <person name="Fauchery L."/>
            <person name="Kohler A."/>
            <person name="Kuo A."/>
            <person name="Labutti K."/>
            <person name="Pangilinan J."/>
            <person name="Lipzen A."/>
            <person name="Riley R."/>
            <person name="Andreopoulos W."/>
            <person name="He G."/>
            <person name="Johnson J."/>
            <person name="Barry K.W."/>
            <person name="Grigoriev I.V."/>
            <person name="Nagy L."/>
            <person name="Hibbett D."/>
            <person name="Henrissat B."/>
            <person name="Matheny P.B."/>
            <person name="Labbe J."/>
            <person name="Martin F."/>
        </authorList>
    </citation>
    <scope>NUCLEOTIDE SEQUENCE</scope>
    <source>
        <strain evidence="1">FP105234-sp</strain>
    </source>
</reference>
<dbReference type="EMBL" id="MU275880">
    <property type="protein sequence ID" value="KAI0048905.1"/>
    <property type="molecule type" value="Genomic_DNA"/>
</dbReference>
<evidence type="ECO:0000313" key="1">
    <source>
        <dbReference type="EMBL" id="KAI0048905.1"/>
    </source>
</evidence>
<sequence>MSTRKPSSGTHGLVIAFLCFYLRWRRVRWKQRDIHEKCDARNRRIDEVGAEIACNLVLLERLKAFAPQVAESGSSRFSAEVERLHTSPSPDAPPTNAPNPVSYDTILDDPAAA</sequence>
<protein>
    <submittedName>
        <fullName evidence="1">Uncharacterized protein</fullName>
    </submittedName>
</protein>
<name>A0ACB8RXV3_9AGAM</name>
<proteinExistence type="predicted"/>
<reference evidence="1" key="2">
    <citation type="journal article" date="2022" name="New Phytol.">
        <title>Evolutionary transition to the ectomycorrhizal habit in the genomes of a hyperdiverse lineage of mushroom-forming fungi.</title>
        <authorList>
            <person name="Looney B."/>
            <person name="Miyauchi S."/>
            <person name="Morin E."/>
            <person name="Drula E."/>
            <person name="Courty P.E."/>
            <person name="Kohler A."/>
            <person name="Kuo A."/>
            <person name="LaButti K."/>
            <person name="Pangilinan J."/>
            <person name="Lipzen A."/>
            <person name="Riley R."/>
            <person name="Andreopoulos W."/>
            <person name="He G."/>
            <person name="Johnson J."/>
            <person name="Nolan M."/>
            <person name="Tritt A."/>
            <person name="Barry K.W."/>
            <person name="Grigoriev I.V."/>
            <person name="Nagy L.G."/>
            <person name="Hibbett D."/>
            <person name="Henrissat B."/>
            <person name="Matheny P.B."/>
            <person name="Labbe J."/>
            <person name="Martin F.M."/>
        </authorList>
    </citation>
    <scope>NUCLEOTIDE SEQUENCE</scope>
    <source>
        <strain evidence="1">FP105234-sp</strain>
    </source>
</reference>
<evidence type="ECO:0000313" key="2">
    <source>
        <dbReference type="Proteomes" id="UP000814033"/>
    </source>
</evidence>
<organism evidence="1 2">
    <name type="scientific">Auriscalpium vulgare</name>
    <dbReference type="NCBI Taxonomy" id="40419"/>
    <lineage>
        <taxon>Eukaryota</taxon>
        <taxon>Fungi</taxon>
        <taxon>Dikarya</taxon>
        <taxon>Basidiomycota</taxon>
        <taxon>Agaricomycotina</taxon>
        <taxon>Agaricomycetes</taxon>
        <taxon>Russulales</taxon>
        <taxon>Auriscalpiaceae</taxon>
        <taxon>Auriscalpium</taxon>
    </lineage>
</organism>
<keyword evidence="2" id="KW-1185">Reference proteome</keyword>